<feature type="binding site" evidence="10">
    <location>
        <begin position="108"/>
        <end position="114"/>
    </location>
    <ligand>
        <name>ATP</name>
        <dbReference type="ChEBI" id="CHEBI:30616"/>
    </ligand>
</feature>
<sequence length="471" mass="49328">MSLWTSADAVAATGGRTICDWQAFGVSIDTRTLQPGDLFVALTVARDAHDFVATALKKGAAAALVSRVPDGVDPGAPLLIVDDVQTALEGLGRFARSRLTGRVLAITGSVGKTTTKEMARAAFAAQMRVHAAEASYNNHWGVPLTLARMPPETELGIIEIGMNHPGEIAPLSELARPHAAIVTTVAPAHLEAFESIEGIAVEKASIFRGLEAGGIGIYNADIPTASILADAAGPGEIGFGTGEGCDLRVCDVMLRDEQTIFRAIRNGTEILVSLSAPGKHLAMNAASVLAAAEAVGADPDLTARNLSAWQPPQGRGTRETIVLDEIEGRQITLIDDAFNANPASMEAALDRLAAAQPGPGGRRVAILGDMLELGPEADAHHAALAQLPAMERIACVHSSGPLMRILHDALPPDRQGVWAETAEELAADIRHLVHSGDIVLGKGSKSAKTSVVVDAIRKMAHRTRRAAQQDT</sequence>
<dbReference type="SUPFAM" id="SSF53244">
    <property type="entry name" value="MurD-like peptide ligases, peptide-binding domain"/>
    <property type="match status" value="1"/>
</dbReference>
<feature type="domain" description="Mur ligase central" evidence="13">
    <location>
        <begin position="106"/>
        <end position="292"/>
    </location>
</feature>
<evidence type="ECO:0000259" key="12">
    <source>
        <dbReference type="Pfam" id="PF02875"/>
    </source>
</evidence>
<keyword evidence="2 10" id="KW-0436">Ligase</keyword>
<dbReference type="Pfam" id="PF08245">
    <property type="entry name" value="Mur_ligase_M"/>
    <property type="match status" value="1"/>
</dbReference>
<name>A0A2R8BUR1_9RHOB</name>
<dbReference type="InterPro" id="IPR035911">
    <property type="entry name" value="MurE/MurF_N"/>
</dbReference>
<dbReference type="InterPro" id="IPR013221">
    <property type="entry name" value="Mur_ligase_cen"/>
</dbReference>
<proteinExistence type="inferred from homology"/>
<dbReference type="Gene3D" id="3.40.1390.10">
    <property type="entry name" value="MurE/MurF, N-terminal domain"/>
    <property type="match status" value="1"/>
</dbReference>
<evidence type="ECO:0000256" key="2">
    <source>
        <dbReference type="ARBA" id="ARBA00022598"/>
    </source>
</evidence>
<dbReference type="UniPathway" id="UPA00219"/>
<comment type="function">
    <text evidence="10 11">Involved in cell wall formation. Catalyzes the final step in the synthesis of UDP-N-acetylmuramoyl-pentapeptide, the precursor of murein.</text>
</comment>
<evidence type="ECO:0000256" key="7">
    <source>
        <dbReference type="ARBA" id="ARBA00022984"/>
    </source>
</evidence>
<dbReference type="InterPro" id="IPR004101">
    <property type="entry name" value="Mur_ligase_C"/>
</dbReference>
<keyword evidence="3 10" id="KW-0132">Cell division</keyword>
<evidence type="ECO:0000256" key="3">
    <source>
        <dbReference type="ARBA" id="ARBA00022618"/>
    </source>
</evidence>
<evidence type="ECO:0000256" key="5">
    <source>
        <dbReference type="ARBA" id="ARBA00022840"/>
    </source>
</evidence>
<dbReference type="GO" id="GO:0009252">
    <property type="term" value="P:peptidoglycan biosynthetic process"/>
    <property type="evidence" value="ECO:0007669"/>
    <property type="project" value="UniProtKB-UniRule"/>
</dbReference>
<keyword evidence="15" id="KW-1185">Reference proteome</keyword>
<dbReference type="Proteomes" id="UP000244912">
    <property type="component" value="Unassembled WGS sequence"/>
</dbReference>
<evidence type="ECO:0000256" key="9">
    <source>
        <dbReference type="ARBA" id="ARBA00023316"/>
    </source>
</evidence>
<evidence type="ECO:0000259" key="13">
    <source>
        <dbReference type="Pfam" id="PF08245"/>
    </source>
</evidence>
<dbReference type="AlphaFoldDB" id="A0A2R8BUR1"/>
<evidence type="ECO:0000256" key="8">
    <source>
        <dbReference type="ARBA" id="ARBA00023306"/>
    </source>
</evidence>
<keyword evidence="5 10" id="KW-0067">ATP-binding</keyword>
<comment type="subcellular location">
    <subcellularLocation>
        <location evidence="10 11">Cytoplasm</location>
    </subcellularLocation>
</comment>
<keyword evidence="4 10" id="KW-0547">Nucleotide-binding</keyword>
<dbReference type="NCBIfam" id="TIGR01143">
    <property type="entry name" value="murF"/>
    <property type="match status" value="1"/>
</dbReference>
<evidence type="ECO:0000256" key="10">
    <source>
        <dbReference type="HAMAP-Rule" id="MF_02019"/>
    </source>
</evidence>
<keyword evidence="1 10" id="KW-0963">Cytoplasm</keyword>
<evidence type="ECO:0000313" key="15">
    <source>
        <dbReference type="Proteomes" id="UP000244912"/>
    </source>
</evidence>
<comment type="pathway">
    <text evidence="10 11">Cell wall biogenesis; peptidoglycan biosynthesis.</text>
</comment>
<dbReference type="GO" id="GO:0005524">
    <property type="term" value="F:ATP binding"/>
    <property type="evidence" value="ECO:0007669"/>
    <property type="project" value="UniProtKB-UniRule"/>
</dbReference>
<gene>
    <name evidence="10 14" type="primary">murF</name>
    <name evidence="14" type="ORF">PAA8504_01711</name>
</gene>
<dbReference type="PANTHER" id="PTHR43024">
    <property type="entry name" value="UDP-N-ACETYLMURAMOYL-TRIPEPTIDE--D-ALANYL-D-ALANINE LIGASE"/>
    <property type="match status" value="1"/>
</dbReference>
<dbReference type="GO" id="GO:0071555">
    <property type="term" value="P:cell wall organization"/>
    <property type="evidence" value="ECO:0007669"/>
    <property type="project" value="UniProtKB-KW"/>
</dbReference>
<dbReference type="GO" id="GO:0008360">
    <property type="term" value="P:regulation of cell shape"/>
    <property type="evidence" value="ECO:0007669"/>
    <property type="project" value="UniProtKB-KW"/>
</dbReference>
<dbReference type="Gene3D" id="3.90.190.20">
    <property type="entry name" value="Mur ligase, C-terminal domain"/>
    <property type="match status" value="1"/>
</dbReference>
<organism evidence="14 15">
    <name type="scientific">Palleronia abyssalis</name>
    <dbReference type="NCBI Taxonomy" id="1501240"/>
    <lineage>
        <taxon>Bacteria</taxon>
        <taxon>Pseudomonadati</taxon>
        <taxon>Pseudomonadota</taxon>
        <taxon>Alphaproteobacteria</taxon>
        <taxon>Rhodobacterales</taxon>
        <taxon>Roseobacteraceae</taxon>
        <taxon>Palleronia</taxon>
    </lineage>
</organism>
<dbReference type="GO" id="GO:0047480">
    <property type="term" value="F:UDP-N-acetylmuramoyl-tripeptide-D-alanyl-D-alanine ligase activity"/>
    <property type="evidence" value="ECO:0007669"/>
    <property type="project" value="UniProtKB-UniRule"/>
</dbReference>
<dbReference type="HAMAP" id="MF_02019">
    <property type="entry name" value="MurF"/>
    <property type="match status" value="1"/>
</dbReference>
<dbReference type="OrthoDB" id="9800958at2"/>
<comment type="catalytic activity">
    <reaction evidence="10 11">
        <text>D-alanyl-D-alanine + UDP-N-acetyl-alpha-D-muramoyl-L-alanyl-gamma-D-glutamyl-meso-2,6-diaminopimelate + ATP = UDP-N-acetyl-alpha-D-muramoyl-L-alanyl-gamma-D-glutamyl-meso-2,6-diaminopimeloyl-D-alanyl-D-alanine + ADP + phosphate + H(+)</text>
        <dbReference type="Rhea" id="RHEA:28374"/>
        <dbReference type="ChEBI" id="CHEBI:15378"/>
        <dbReference type="ChEBI" id="CHEBI:30616"/>
        <dbReference type="ChEBI" id="CHEBI:43474"/>
        <dbReference type="ChEBI" id="CHEBI:57822"/>
        <dbReference type="ChEBI" id="CHEBI:61386"/>
        <dbReference type="ChEBI" id="CHEBI:83905"/>
        <dbReference type="ChEBI" id="CHEBI:456216"/>
        <dbReference type="EC" id="6.3.2.10"/>
    </reaction>
</comment>
<dbReference type="InterPro" id="IPR051046">
    <property type="entry name" value="MurCDEF_CellWall_CoF430Synth"/>
</dbReference>
<keyword evidence="7 10" id="KW-0573">Peptidoglycan synthesis</keyword>
<dbReference type="SUPFAM" id="SSF63418">
    <property type="entry name" value="MurE/MurF N-terminal domain"/>
    <property type="match status" value="1"/>
</dbReference>
<dbReference type="PANTHER" id="PTHR43024:SF1">
    <property type="entry name" value="UDP-N-ACETYLMURAMOYL-TRIPEPTIDE--D-ALANYL-D-ALANINE LIGASE"/>
    <property type="match status" value="1"/>
</dbReference>
<dbReference type="GO" id="GO:0005737">
    <property type="term" value="C:cytoplasm"/>
    <property type="evidence" value="ECO:0007669"/>
    <property type="project" value="UniProtKB-SubCell"/>
</dbReference>
<dbReference type="Gene3D" id="3.40.1190.10">
    <property type="entry name" value="Mur-like, catalytic domain"/>
    <property type="match status" value="1"/>
</dbReference>
<protein>
    <recommendedName>
        <fullName evidence="10 11">UDP-N-acetylmuramoyl-tripeptide--D-alanyl-D-alanine ligase</fullName>
        <ecNumber evidence="10 11">6.3.2.10</ecNumber>
    </recommendedName>
    <alternativeName>
        <fullName evidence="10">D-alanyl-D-alanine-adding enzyme</fullName>
    </alternativeName>
</protein>
<dbReference type="Pfam" id="PF02875">
    <property type="entry name" value="Mur_ligase_C"/>
    <property type="match status" value="1"/>
</dbReference>
<evidence type="ECO:0000256" key="4">
    <source>
        <dbReference type="ARBA" id="ARBA00022741"/>
    </source>
</evidence>
<evidence type="ECO:0000313" key="14">
    <source>
        <dbReference type="EMBL" id="SPJ23892.1"/>
    </source>
</evidence>
<keyword evidence="6 10" id="KW-0133">Cell shape</keyword>
<reference evidence="14 15" key="1">
    <citation type="submission" date="2018-03" db="EMBL/GenBank/DDBJ databases">
        <authorList>
            <person name="Keele B.F."/>
        </authorList>
    </citation>
    <scope>NUCLEOTIDE SEQUENCE [LARGE SCALE GENOMIC DNA]</scope>
    <source>
        <strain evidence="14 15">CECT 8504</strain>
    </source>
</reference>
<dbReference type="GO" id="GO:0008766">
    <property type="term" value="F:UDP-N-acetylmuramoylalanyl-D-glutamyl-2,6-diaminopimelate-D-alanyl-D-alanine ligase activity"/>
    <property type="evidence" value="ECO:0007669"/>
    <property type="project" value="RHEA"/>
</dbReference>
<dbReference type="EMBL" id="ONZF01000003">
    <property type="protein sequence ID" value="SPJ23892.1"/>
    <property type="molecule type" value="Genomic_DNA"/>
</dbReference>
<evidence type="ECO:0000256" key="11">
    <source>
        <dbReference type="RuleBase" id="RU004136"/>
    </source>
</evidence>
<dbReference type="EC" id="6.3.2.10" evidence="10 11"/>
<dbReference type="InterPro" id="IPR036565">
    <property type="entry name" value="Mur-like_cat_sf"/>
</dbReference>
<accession>A0A2R8BUR1</accession>
<comment type="similarity">
    <text evidence="10">Belongs to the MurCDEF family. MurF subfamily.</text>
</comment>
<dbReference type="GO" id="GO:0051301">
    <property type="term" value="P:cell division"/>
    <property type="evidence" value="ECO:0007669"/>
    <property type="project" value="UniProtKB-KW"/>
</dbReference>
<dbReference type="InterPro" id="IPR005863">
    <property type="entry name" value="UDP-N-AcMur_synth"/>
</dbReference>
<evidence type="ECO:0000256" key="1">
    <source>
        <dbReference type="ARBA" id="ARBA00022490"/>
    </source>
</evidence>
<keyword evidence="8 10" id="KW-0131">Cell cycle</keyword>
<keyword evidence="9 10" id="KW-0961">Cell wall biogenesis/degradation</keyword>
<dbReference type="SUPFAM" id="SSF53623">
    <property type="entry name" value="MurD-like peptide ligases, catalytic domain"/>
    <property type="match status" value="1"/>
</dbReference>
<evidence type="ECO:0000256" key="6">
    <source>
        <dbReference type="ARBA" id="ARBA00022960"/>
    </source>
</evidence>
<dbReference type="InterPro" id="IPR036615">
    <property type="entry name" value="Mur_ligase_C_dom_sf"/>
</dbReference>
<dbReference type="RefSeq" id="WP_108893750.1">
    <property type="nucleotide sequence ID" value="NZ_ONZF01000003.1"/>
</dbReference>
<feature type="domain" description="Mur ligase C-terminal" evidence="12">
    <location>
        <begin position="329"/>
        <end position="444"/>
    </location>
</feature>